<dbReference type="InterPro" id="IPR001851">
    <property type="entry name" value="ABC_transp_permease"/>
</dbReference>
<keyword evidence="2" id="KW-0813">Transport</keyword>
<keyword evidence="4" id="KW-0997">Cell inner membrane</keyword>
<feature type="transmembrane region" description="Helical" evidence="11">
    <location>
        <begin position="464"/>
        <end position="483"/>
    </location>
</feature>
<dbReference type="InterPro" id="IPR052157">
    <property type="entry name" value="BCAA_transport_permease"/>
</dbReference>
<feature type="transmembrane region" description="Helical" evidence="11">
    <location>
        <begin position="291"/>
        <end position="316"/>
    </location>
</feature>
<keyword evidence="6" id="KW-0029">Amino-acid transport</keyword>
<dbReference type="PANTHER" id="PTHR11795:SF371">
    <property type="entry name" value="HIGH-AFFINITY BRANCHED-CHAIN AMINO ACID TRANSPORT SYSTEM PERMEASE PROTEIN LIVH"/>
    <property type="match status" value="1"/>
</dbReference>
<evidence type="ECO:0000313" key="13">
    <source>
        <dbReference type="Proteomes" id="UP001199642"/>
    </source>
</evidence>
<evidence type="ECO:0000256" key="10">
    <source>
        <dbReference type="SAM" id="MobiDB-lite"/>
    </source>
</evidence>
<feature type="transmembrane region" description="Helical" evidence="11">
    <location>
        <begin position="208"/>
        <end position="230"/>
    </location>
</feature>
<evidence type="ECO:0000256" key="6">
    <source>
        <dbReference type="ARBA" id="ARBA00022970"/>
    </source>
</evidence>
<keyword evidence="8 11" id="KW-0472">Membrane</keyword>
<evidence type="ECO:0000256" key="9">
    <source>
        <dbReference type="ARBA" id="ARBA00037998"/>
    </source>
</evidence>
<dbReference type="EMBL" id="CP082781">
    <property type="protein sequence ID" value="UGS28645.1"/>
    <property type="molecule type" value="Genomic_DNA"/>
</dbReference>
<evidence type="ECO:0000256" key="3">
    <source>
        <dbReference type="ARBA" id="ARBA00022475"/>
    </source>
</evidence>
<evidence type="ECO:0000256" key="5">
    <source>
        <dbReference type="ARBA" id="ARBA00022692"/>
    </source>
</evidence>
<dbReference type="Gene3D" id="2.60.40.10">
    <property type="entry name" value="Immunoglobulins"/>
    <property type="match status" value="1"/>
</dbReference>
<feature type="compositionally biased region" description="Basic residues" evidence="10">
    <location>
        <begin position="33"/>
        <end position="44"/>
    </location>
</feature>
<dbReference type="InterPro" id="IPR013783">
    <property type="entry name" value="Ig-like_fold"/>
</dbReference>
<feature type="transmembrane region" description="Helical" evidence="11">
    <location>
        <begin position="242"/>
        <end position="259"/>
    </location>
</feature>
<protein>
    <submittedName>
        <fullName evidence="12">Branched-chain amino acid ABC transporter permease</fullName>
    </submittedName>
</protein>
<keyword evidence="5 11" id="KW-0812">Transmembrane</keyword>
<sequence>MPARVTARAHSASAHRRSRAVGLRSVRQTGGATRRRRGRTHRGGCVRQGTTAIDRTRRWLVALLCALAAAVVLVLQTPIGAAAATDDQEKTDFYFAGTITFDDQPIEGVTISVEGGGFDAETETDAEGKWRLYVPEKEEYTLAVDEDTLPDGVIVDASKLPEGVEPVSGTSGSFTAEFGLTGTKIVNLFLGEGERVTESVLDQLLSRMVGGLNFGLLLGLASMGAALIYGTTRLSNFAHGEMVTWGGVVALLFTSFWHLPLWLGIIGAVAGGALLGWAMDAGLWRPLRRRGLGIVQLMIVSIGLSLALRYALQYVIGGGTYQLPGASPTPIQLGPISLSYIDMVSMAVSLVVILAVAFFLTRTRIGKATRAISDNPQLAAASGIDVDRVIRIVWILAGVLAAISGILWAYFRPGVKWDMGMQMLLLMFCAITLGGLGSAIGALVGSIIVGLAVEVSTLWIPSDLKYASALIALIVILLVRPQGLLGRKERLG</sequence>
<feature type="transmembrane region" description="Helical" evidence="11">
    <location>
        <begin position="423"/>
        <end position="452"/>
    </location>
</feature>
<evidence type="ECO:0000256" key="8">
    <source>
        <dbReference type="ARBA" id="ARBA00023136"/>
    </source>
</evidence>
<evidence type="ECO:0000313" key="12">
    <source>
        <dbReference type="EMBL" id="UGS28645.1"/>
    </source>
</evidence>
<dbReference type="Proteomes" id="UP001199642">
    <property type="component" value="Chromosome"/>
</dbReference>
<evidence type="ECO:0000256" key="2">
    <source>
        <dbReference type="ARBA" id="ARBA00022448"/>
    </source>
</evidence>
<keyword evidence="7 11" id="KW-1133">Transmembrane helix</keyword>
<feature type="transmembrane region" description="Helical" evidence="11">
    <location>
        <begin position="265"/>
        <end position="284"/>
    </location>
</feature>
<reference evidence="12 13" key="1">
    <citation type="submission" date="2023-01" db="EMBL/GenBank/DDBJ databases">
        <title>Characterization of estradiol degrading bacteria Microbacterium sp. MZT7 and reveal degrading genes through genome analysis.</title>
        <authorList>
            <person name="Hao P."/>
            <person name="Gao Y."/>
        </authorList>
    </citation>
    <scope>NUCLEOTIDE SEQUENCE [LARGE SCALE GENOMIC DNA]</scope>
    <source>
        <strain evidence="12 13">MZT7</strain>
    </source>
</reference>
<dbReference type="PANTHER" id="PTHR11795">
    <property type="entry name" value="BRANCHED-CHAIN AMINO ACID TRANSPORT SYSTEM PERMEASE PROTEIN LIVH"/>
    <property type="match status" value="1"/>
</dbReference>
<evidence type="ECO:0000256" key="7">
    <source>
        <dbReference type="ARBA" id="ARBA00022989"/>
    </source>
</evidence>
<organism evidence="12 13">
    <name type="scientific">Microbacterium resistens</name>
    <dbReference type="NCBI Taxonomy" id="156977"/>
    <lineage>
        <taxon>Bacteria</taxon>
        <taxon>Bacillati</taxon>
        <taxon>Actinomycetota</taxon>
        <taxon>Actinomycetes</taxon>
        <taxon>Micrococcales</taxon>
        <taxon>Microbacteriaceae</taxon>
        <taxon>Microbacterium</taxon>
    </lineage>
</organism>
<keyword evidence="3" id="KW-1003">Cell membrane</keyword>
<accession>A0ABY3RYZ6</accession>
<evidence type="ECO:0000256" key="1">
    <source>
        <dbReference type="ARBA" id="ARBA00004651"/>
    </source>
</evidence>
<gene>
    <name evidence="12" type="ORF">K8F61_17865</name>
</gene>
<feature type="transmembrane region" description="Helical" evidence="11">
    <location>
        <begin position="336"/>
        <end position="360"/>
    </location>
</feature>
<feature type="transmembrane region" description="Helical" evidence="11">
    <location>
        <begin position="392"/>
        <end position="411"/>
    </location>
</feature>
<feature type="region of interest" description="Disordered" evidence="10">
    <location>
        <begin position="1"/>
        <end position="45"/>
    </location>
</feature>
<feature type="compositionally biased region" description="Low complexity" evidence="10">
    <location>
        <begin position="1"/>
        <end position="12"/>
    </location>
</feature>
<dbReference type="CDD" id="cd06582">
    <property type="entry name" value="TM_PBP1_LivH_like"/>
    <property type="match status" value="1"/>
</dbReference>
<comment type="similarity">
    <text evidence="9">Belongs to the binding-protein-dependent transport system permease family. LivHM subfamily.</text>
</comment>
<name>A0ABY3RYZ6_9MICO</name>
<keyword evidence="13" id="KW-1185">Reference proteome</keyword>
<dbReference type="Pfam" id="PF02653">
    <property type="entry name" value="BPD_transp_2"/>
    <property type="match status" value="1"/>
</dbReference>
<evidence type="ECO:0000256" key="4">
    <source>
        <dbReference type="ARBA" id="ARBA00022519"/>
    </source>
</evidence>
<proteinExistence type="inferred from homology"/>
<evidence type="ECO:0000256" key="11">
    <source>
        <dbReference type="SAM" id="Phobius"/>
    </source>
</evidence>
<feature type="transmembrane region" description="Helical" evidence="11">
    <location>
        <begin position="59"/>
        <end position="84"/>
    </location>
</feature>
<comment type="subcellular location">
    <subcellularLocation>
        <location evidence="1">Cell membrane</location>
        <topology evidence="1">Multi-pass membrane protein</topology>
    </subcellularLocation>
</comment>